<name>A0A0G2HSN3_9EURO</name>
<evidence type="ECO:0000313" key="5">
    <source>
        <dbReference type="EMBL" id="KKZ61033.1"/>
    </source>
</evidence>
<dbReference type="EMBL" id="LCZI01001369">
    <property type="protein sequence ID" value="KKZ61033.1"/>
    <property type="molecule type" value="Genomic_DNA"/>
</dbReference>
<feature type="signal peptide" evidence="3">
    <location>
        <begin position="1"/>
        <end position="17"/>
    </location>
</feature>
<sequence length="238" mass="23957">MKFIATVVTAFAALAAAATEPDLSKDASGNPITLPGLNHIVPAGKPYTIRWDKTTDGEVSLILLRGPSTNVKPIATIADSIPNTGSFVWTPSTSLEDDVTHYGLMIVVEGTGQYQYSTQFGIKNDAKPEPSYVTSSPAGPSGTGSTMPPASFTSTRTLVPISTGTTTICPPTKTPSGSVSSGYPSSPPSGSPSSSPSGSPSASSTPTPSAPPFNGAPGRNGVAIGGIVVAAAVAIFAF</sequence>
<feature type="compositionally biased region" description="Low complexity" evidence="2">
    <location>
        <begin position="191"/>
        <end position="207"/>
    </location>
</feature>
<dbReference type="InterPro" id="IPR052982">
    <property type="entry name" value="SRP1/TIP1-like"/>
</dbReference>
<dbReference type="VEuPathDB" id="FungiDB:EMCG_00610"/>
<evidence type="ECO:0000256" key="2">
    <source>
        <dbReference type="SAM" id="MobiDB-lite"/>
    </source>
</evidence>
<organism evidence="5 6">
    <name type="scientific">[Emmonsia] crescens</name>
    <dbReference type="NCBI Taxonomy" id="73230"/>
    <lineage>
        <taxon>Eukaryota</taxon>
        <taxon>Fungi</taxon>
        <taxon>Dikarya</taxon>
        <taxon>Ascomycota</taxon>
        <taxon>Pezizomycotina</taxon>
        <taxon>Eurotiomycetes</taxon>
        <taxon>Eurotiomycetidae</taxon>
        <taxon>Onygenales</taxon>
        <taxon>Ajellomycetaceae</taxon>
        <taxon>Emergomyces</taxon>
    </lineage>
</organism>
<dbReference type="Proteomes" id="UP000034164">
    <property type="component" value="Unassembled WGS sequence"/>
</dbReference>
<accession>A0A0G2HSN3</accession>
<evidence type="ECO:0000313" key="6">
    <source>
        <dbReference type="Proteomes" id="UP000034164"/>
    </source>
</evidence>
<feature type="domain" description="Yeast cell wall synthesis Kre9/Knh1-like N-terminal" evidence="4">
    <location>
        <begin position="35"/>
        <end position="122"/>
    </location>
</feature>
<feature type="region of interest" description="Disordered" evidence="2">
    <location>
        <begin position="125"/>
        <end position="217"/>
    </location>
</feature>
<evidence type="ECO:0000256" key="3">
    <source>
        <dbReference type="SAM" id="SignalP"/>
    </source>
</evidence>
<feature type="chain" id="PRO_5002545244" evidence="3">
    <location>
        <begin position="18"/>
        <end position="238"/>
    </location>
</feature>
<dbReference type="PANTHER" id="PTHR40633:SF1">
    <property type="entry name" value="GPI ANCHORED SERINE-THREONINE RICH PROTEIN (AFU_ORTHOLOGUE AFUA_1G03630)"/>
    <property type="match status" value="1"/>
</dbReference>
<feature type="compositionally biased region" description="Low complexity" evidence="2">
    <location>
        <begin position="134"/>
        <end position="151"/>
    </location>
</feature>
<protein>
    <submittedName>
        <fullName evidence="5">Lysophospholipase</fullName>
    </submittedName>
</protein>
<comment type="caution">
    <text evidence="5">The sequence shown here is derived from an EMBL/GenBank/DDBJ whole genome shotgun (WGS) entry which is preliminary data.</text>
</comment>
<dbReference type="OrthoDB" id="4094614at2759"/>
<keyword evidence="1 3" id="KW-0732">Signal</keyword>
<dbReference type="AlphaFoldDB" id="A0A0G2HSN3"/>
<reference evidence="6" key="1">
    <citation type="journal article" date="2015" name="PLoS Genet.">
        <title>The dynamic genome and transcriptome of the human fungal pathogen Blastomyces and close relative Emmonsia.</title>
        <authorList>
            <person name="Munoz J.F."/>
            <person name="Gauthier G.M."/>
            <person name="Desjardins C.A."/>
            <person name="Gallo J.E."/>
            <person name="Holder J."/>
            <person name="Sullivan T.D."/>
            <person name="Marty A.J."/>
            <person name="Carmen J.C."/>
            <person name="Chen Z."/>
            <person name="Ding L."/>
            <person name="Gujja S."/>
            <person name="Magrini V."/>
            <person name="Misas E."/>
            <person name="Mitreva M."/>
            <person name="Priest M."/>
            <person name="Saif S."/>
            <person name="Whiston E.A."/>
            <person name="Young S."/>
            <person name="Zeng Q."/>
            <person name="Goldman W.E."/>
            <person name="Mardis E.R."/>
            <person name="Taylor J.W."/>
            <person name="McEwen J.G."/>
            <person name="Clay O.K."/>
            <person name="Klein B.S."/>
            <person name="Cuomo C.A."/>
        </authorList>
    </citation>
    <scope>NUCLEOTIDE SEQUENCE [LARGE SCALE GENOMIC DNA]</scope>
    <source>
        <strain evidence="6">UAMH 3008</strain>
    </source>
</reference>
<feature type="compositionally biased region" description="Low complexity" evidence="2">
    <location>
        <begin position="160"/>
        <end position="184"/>
    </location>
</feature>
<proteinExistence type="predicted"/>
<evidence type="ECO:0000256" key="1">
    <source>
        <dbReference type="ARBA" id="ARBA00022729"/>
    </source>
</evidence>
<gene>
    <name evidence="5" type="ORF">EMCG_00610</name>
</gene>
<evidence type="ECO:0000259" key="4">
    <source>
        <dbReference type="Pfam" id="PF10342"/>
    </source>
</evidence>
<dbReference type="PANTHER" id="PTHR40633">
    <property type="entry name" value="MATRIX PROTEIN, PUTATIVE (AFU_ORTHOLOGUE AFUA_8G05410)-RELATED"/>
    <property type="match status" value="1"/>
</dbReference>
<dbReference type="Pfam" id="PF10342">
    <property type="entry name" value="Kre9_KNH"/>
    <property type="match status" value="1"/>
</dbReference>
<dbReference type="InterPro" id="IPR018466">
    <property type="entry name" value="Kre9/Knh1-like_N"/>
</dbReference>